<feature type="signal peptide" evidence="1">
    <location>
        <begin position="1"/>
        <end position="18"/>
    </location>
</feature>
<evidence type="ECO:0000313" key="2">
    <source>
        <dbReference type="EMBL" id="BCM25337.1"/>
    </source>
</evidence>
<evidence type="ECO:0000256" key="1">
    <source>
        <dbReference type="SAM" id="SignalP"/>
    </source>
</evidence>
<name>A0A8D5G023_9PROT</name>
<protein>
    <submittedName>
        <fullName evidence="2">Uncharacterized protein</fullName>
    </submittedName>
</protein>
<accession>A0A8D5G023</accession>
<dbReference type="RefSeq" id="WP_225906994.1">
    <property type="nucleotide sequence ID" value="NZ_AP024110.1"/>
</dbReference>
<dbReference type="Proteomes" id="UP000826722">
    <property type="component" value="Chromosome"/>
</dbReference>
<proteinExistence type="predicted"/>
<dbReference type="AlphaFoldDB" id="A0A8D5G023"/>
<keyword evidence="3" id="KW-1185">Reference proteome</keyword>
<gene>
    <name evidence="2" type="ORF">ZMTM_15960</name>
</gene>
<reference evidence="2" key="1">
    <citation type="journal article" date="2021" name="Arch. Microbiol.">
        <title>Methyloradius palustris gen. nov., sp. nov., a methanol-oxidizing bacterium isolated from snow.</title>
        <authorList>
            <person name="Miyadera T."/>
            <person name="Kojima H."/>
            <person name="Fukui M."/>
        </authorList>
    </citation>
    <scope>NUCLEOTIDE SEQUENCE</scope>
    <source>
        <strain evidence="2">Zm11</strain>
    </source>
</reference>
<evidence type="ECO:0000313" key="3">
    <source>
        <dbReference type="Proteomes" id="UP000826722"/>
    </source>
</evidence>
<organism evidence="2 3">
    <name type="scientific">Methyloradius palustris</name>
    <dbReference type="NCBI Taxonomy" id="2778876"/>
    <lineage>
        <taxon>Bacteria</taxon>
        <taxon>Pseudomonadati</taxon>
        <taxon>Pseudomonadota</taxon>
        <taxon>Betaproteobacteria</taxon>
        <taxon>Nitrosomonadales</taxon>
        <taxon>Methylophilaceae</taxon>
        <taxon>Methyloradius</taxon>
    </lineage>
</organism>
<feature type="chain" id="PRO_5034141290" evidence="1">
    <location>
        <begin position="19"/>
        <end position="143"/>
    </location>
</feature>
<sequence length="143" mass="15625">MKKYLSVFIFVSALFSSAVLPAKPAFTGRDYSGVYECTGNDTKEGAYTGVVTMKLKPEHSFASYASYDFKLEVPGYGTYLGEAAANSNQFAMHFALENPATKDYGTGVATIKKNKQGKLAFHKFYFEPAFKGGNTGTEDCVMK</sequence>
<dbReference type="EMBL" id="AP024110">
    <property type="protein sequence ID" value="BCM25337.1"/>
    <property type="molecule type" value="Genomic_DNA"/>
</dbReference>
<keyword evidence="1" id="KW-0732">Signal</keyword>
<dbReference type="KEGG" id="mpau:ZMTM_15960"/>